<dbReference type="EMBL" id="JAABOO010000001">
    <property type="protein sequence ID" value="NER12842.1"/>
    <property type="molecule type" value="Genomic_DNA"/>
</dbReference>
<dbReference type="AlphaFoldDB" id="A0A6P0UJW7"/>
<dbReference type="CDD" id="cd05233">
    <property type="entry name" value="SDR_c"/>
    <property type="match status" value="1"/>
</dbReference>
<sequence length="253" mass="27095">MGKLENRVIIITGATSGMGKAMAVLFAKEGAHLVLNGRDQEKGESLLNEIQKFHSEVCMVYGDIGEAETNRQLVETAIKKYGKLDTVVANAGVLGLGDVASISIEKWQRTLDINLNSLFYLTKYAVPHLLKNSFGVILANASIAAFKAFPQHAAYCTSKAGQVALIRQLAAEYGPTIRANAICPGPVDTPLIWDSAKAFEVPEKAVQNAADATLMKRLGEPEDIAELALFLISENSSFITGTTVNIDGGITVN</sequence>
<dbReference type="Proteomes" id="UP000468581">
    <property type="component" value="Unassembled WGS sequence"/>
</dbReference>
<dbReference type="Gene3D" id="3.40.50.720">
    <property type="entry name" value="NAD(P)-binding Rossmann-like Domain"/>
    <property type="match status" value="1"/>
</dbReference>
<dbReference type="PRINTS" id="PR00081">
    <property type="entry name" value="GDHRDH"/>
</dbReference>
<dbReference type="RefSeq" id="WP_163605851.1">
    <property type="nucleotide sequence ID" value="NZ_JAABOO010000001.1"/>
</dbReference>
<accession>A0A6P0UJW7</accession>
<gene>
    <name evidence="2" type="ORF">GWK08_05280</name>
</gene>
<dbReference type="InterPro" id="IPR002347">
    <property type="entry name" value="SDR_fam"/>
</dbReference>
<evidence type="ECO:0000313" key="2">
    <source>
        <dbReference type="EMBL" id="NER12842.1"/>
    </source>
</evidence>
<evidence type="ECO:0000313" key="3">
    <source>
        <dbReference type="Proteomes" id="UP000468581"/>
    </source>
</evidence>
<keyword evidence="3" id="KW-1185">Reference proteome</keyword>
<organism evidence="2 3">
    <name type="scientific">Leptobacterium flavescens</name>
    <dbReference type="NCBI Taxonomy" id="472055"/>
    <lineage>
        <taxon>Bacteria</taxon>
        <taxon>Pseudomonadati</taxon>
        <taxon>Bacteroidota</taxon>
        <taxon>Flavobacteriia</taxon>
        <taxon>Flavobacteriales</taxon>
        <taxon>Flavobacteriaceae</taxon>
        <taxon>Leptobacterium</taxon>
    </lineage>
</organism>
<evidence type="ECO:0000256" key="1">
    <source>
        <dbReference type="ARBA" id="ARBA00006484"/>
    </source>
</evidence>
<comment type="similarity">
    <text evidence="1">Belongs to the short-chain dehydrogenases/reductases (SDR) family.</text>
</comment>
<dbReference type="GO" id="GO:0047936">
    <property type="term" value="F:glucose 1-dehydrogenase [NAD(P)+] activity"/>
    <property type="evidence" value="ECO:0007669"/>
    <property type="project" value="UniProtKB-EC"/>
</dbReference>
<dbReference type="PANTHER" id="PTHR43975">
    <property type="entry name" value="ZGC:101858"/>
    <property type="match status" value="1"/>
</dbReference>
<dbReference type="SUPFAM" id="SSF51735">
    <property type="entry name" value="NAD(P)-binding Rossmann-fold domains"/>
    <property type="match status" value="1"/>
</dbReference>
<keyword evidence="2" id="KW-0560">Oxidoreductase</keyword>
<dbReference type="InterPro" id="IPR036291">
    <property type="entry name" value="NAD(P)-bd_dom_sf"/>
</dbReference>
<dbReference type="EC" id="1.1.1.47" evidence="2"/>
<comment type="caution">
    <text evidence="2">The sequence shown here is derived from an EMBL/GenBank/DDBJ whole genome shotgun (WGS) entry which is preliminary data.</text>
</comment>
<dbReference type="NCBIfam" id="NF005559">
    <property type="entry name" value="PRK07231.1"/>
    <property type="match status" value="1"/>
</dbReference>
<reference evidence="2 3" key="1">
    <citation type="submission" date="2020-01" db="EMBL/GenBank/DDBJ databases">
        <title>Leptobacterium flavescens.</title>
        <authorList>
            <person name="Wang G."/>
        </authorList>
    </citation>
    <scope>NUCLEOTIDE SEQUENCE [LARGE SCALE GENOMIC DNA]</scope>
    <source>
        <strain evidence="2 3">KCTC 22160</strain>
    </source>
</reference>
<dbReference type="Pfam" id="PF13561">
    <property type="entry name" value="adh_short_C2"/>
    <property type="match status" value="1"/>
</dbReference>
<protein>
    <submittedName>
        <fullName evidence="2">Glucose 1-dehydrogenase</fullName>
        <ecNumber evidence="2">1.1.1.47</ecNumber>
    </submittedName>
</protein>
<dbReference type="FunFam" id="3.40.50.720:FF:000084">
    <property type="entry name" value="Short-chain dehydrogenase reductase"/>
    <property type="match status" value="1"/>
</dbReference>
<proteinExistence type="inferred from homology"/>
<dbReference type="PRINTS" id="PR00080">
    <property type="entry name" value="SDRFAMILY"/>
</dbReference>
<dbReference type="PANTHER" id="PTHR43975:SF2">
    <property type="entry name" value="EG:BACR7A4.14 PROTEIN-RELATED"/>
    <property type="match status" value="1"/>
</dbReference>
<name>A0A6P0UJW7_9FLAO</name>